<comment type="caution">
    <text evidence="2">The sequence shown here is derived from an EMBL/GenBank/DDBJ whole genome shotgun (WGS) entry which is preliminary data.</text>
</comment>
<keyword evidence="3" id="KW-1185">Reference proteome</keyword>
<dbReference type="EMBL" id="PQXH01000052">
    <property type="protein sequence ID" value="TGO14467.1"/>
    <property type="molecule type" value="Genomic_DNA"/>
</dbReference>
<evidence type="ECO:0000256" key="1">
    <source>
        <dbReference type="SAM" id="MobiDB-lite"/>
    </source>
</evidence>
<dbReference type="OrthoDB" id="10356260at2759"/>
<evidence type="ECO:0000313" key="3">
    <source>
        <dbReference type="Proteomes" id="UP000297777"/>
    </source>
</evidence>
<dbReference type="AlphaFoldDB" id="A0A4Z1F069"/>
<feature type="compositionally biased region" description="Basic and acidic residues" evidence="1">
    <location>
        <begin position="146"/>
        <end position="161"/>
    </location>
</feature>
<gene>
    <name evidence="2" type="ORF">BTUL_0052g00040</name>
</gene>
<sequence length="262" mass="29269">MFSRLIAYIRSITRGYKTLNRDDSNDVEKSTEETPLIVKGLASPNPFGDDSDDRSEGIGKAHPTIEISEHLDIDLSLQGHTDQSDTVFVDPAIKKQIDKSYDTIDCTPQISSNASELLPSEQHPRALSGFFESVVKATHVARENLYKMENEKNEQSDRLRYNSETSNNASELRPSEQDPRALSGFFESPEAIQSSVNALETGDKESSQAQRFSESFLRTSSSSFFRATFGAARSAADTLAKKIEDEKKQSDYSLELQNRLQN</sequence>
<evidence type="ECO:0000313" key="2">
    <source>
        <dbReference type="EMBL" id="TGO14467.1"/>
    </source>
</evidence>
<proteinExistence type="predicted"/>
<protein>
    <submittedName>
        <fullName evidence="2">Uncharacterized protein</fullName>
    </submittedName>
</protein>
<dbReference type="Proteomes" id="UP000297777">
    <property type="component" value="Unassembled WGS sequence"/>
</dbReference>
<feature type="region of interest" description="Disordered" evidence="1">
    <location>
        <begin position="146"/>
        <end position="182"/>
    </location>
</feature>
<feature type="region of interest" description="Disordered" evidence="1">
    <location>
        <begin position="39"/>
        <end position="59"/>
    </location>
</feature>
<name>A0A4Z1F069_9HELO</name>
<reference evidence="2 3" key="1">
    <citation type="submission" date="2017-12" db="EMBL/GenBank/DDBJ databases">
        <title>Comparative genomics of Botrytis spp.</title>
        <authorList>
            <person name="Valero-Jimenez C.A."/>
            <person name="Tapia P."/>
            <person name="Veloso J."/>
            <person name="Silva-Moreno E."/>
            <person name="Staats M."/>
            <person name="Valdes J.H."/>
            <person name="Van Kan J.A.L."/>
        </authorList>
    </citation>
    <scope>NUCLEOTIDE SEQUENCE [LARGE SCALE GENOMIC DNA]</scope>
    <source>
        <strain evidence="2 3">Bt9001</strain>
    </source>
</reference>
<accession>A0A4Z1F069</accession>
<organism evidence="2 3">
    <name type="scientific">Botrytis tulipae</name>
    <dbReference type="NCBI Taxonomy" id="87230"/>
    <lineage>
        <taxon>Eukaryota</taxon>
        <taxon>Fungi</taxon>
        <taxon>Dikarya</taxon>
        <taxon>Ascomycota</taxon>
        <taxon>Pezizomycotina</taxon>
        <taxon>Leotiomycetes</taxon>
        <taxon>Helotiales</taxon>
        <taxon>Sclerotiniaceae</taxon>
        <taxon>Botrytis</taxon>
    </lineage>
</organism>